<evidence type="ECO:0000313" key="4">
    <source>
        <dbReference type="Proteomes" id="UP000610966"/>
    </source>
</evidence>
<proteinExistence type="predicted"/>
<gene>
    <name evidence="3" type="ORF">Mth01_38960</name>
</gene>
<feature type="compositionally biased region" description="Basic and acidic residues" evidence="1">
    <location>
        <begin position="1"/>
        <end position="23"/>
    </location>
</feature>
<feature type="compositionally biased region" description="Basic and acidic residues" evidence="1">
    <location>
        <begin position="30"/>
        <end position="51"/>
    </location>
</feature>
<evidence type="ECO:0000313" key="3">
    <source>
        <dbReference type="EMBL" id="GIH71643.1"/>
    </source>
</evidence>
<dbReference type="Pfam" id="PF02720">
    <property type="entry name" value="DUF222"/>
    <property type="match status" value="1"/>
</dbReference>
<comment type="caution">
    <text evidence="3">The sequence shown here is derived from an EMBL/GenBank/DDBJ whole genome shotgun (WGS) entry which is preliminary data.</text>
</comment>
<dbReference type="InterPro" id="IPR003615">
    <property type="entry name" value="HNH_nuc"/>
</dbReference>
<evidence type="ECO:0000256" key="1">
    <source>
        <dbReference type="SAM" id="MobiDB-lite"/>
    </source>
</evidence>
<name>A0A8J3W107_9ACTN</name>
<feature type="domain" description="HNH nuclease" evidence="2">
    <location>
        <begin position="151"/>
        <end position="203"/>
    </location>
</feature>
<feature type="region of interest" description="Disordered" evidence="1">
    <location>
        <begin position="1"/>
        <end position="89"/>
    </location>
</feature>
<evidence type="ECO:0000259" key="2">
    <source>
        <dbReference type="SMART" id="SM00507"/>
    </source>
</evidence>
<dbReference type="EMBL" id="BOOG01000038">
    <property type="protein sequence ID" value="GIH71643.1"/>
    <property type="molecule type" value="Genomic_DNA"/>
</dbReference>
<dbReference type="SMART" id="SM00507">
    <property type="entry name" value="HNHc"/>
    <property type="match status" value="1"/>
</dbReference>
<dbReference type="InterPro" id="IPR003870">
    <property type="entry name" value="DUF222"/>
</dbReference>
<dbReference type="CDD" id="cd00085">
    <property type="entry name" value="HNHc"/>
    <property type="match status" value="1"/>
</dbReference>
<feature type="compositionally biased region" description="Gly residues" evidence="1">
    <location>
        <begin position="52"/>
        <end position="84"/>
    </location>
</feature>
<protein>
    <recommendedName>
        <fullName evidence="2">HNH nuclease domain-containing protein</fullName>
    </recommendedName>
</protein>
<dbReference type="Proteomes" id="UP000610966">
    <property type="component" value="Unassembled WGS sequence"/>
</dbReference>
<dbReference type="Gene3D" id="1.10.30.50">
    <property type="match status" value="1"/>
</dbReference>
<sequence>MVAGRAEEASTPARAEEEHEHGGGGEIDDHETGDHKAGHDGTDDIPPRDDGGGVLPGPDCGGPGNQGGGQERNGNRGNGNPGGIGDRDGVTDWRWQAALRTLPGLLLSTGHLLPITDIQRLARTSTLMRLVMNAEGQVLDMGRKVRLATPAQRRAIAARYDTCWVDGCPLPASMCQIDHLDNWSEGGLTDLAKLGPACQWHNRDRYLHPDRYKRRQIGPDRWAFTYIGPYSSTPRRT</sequence>
<accession>A0A8J3W107</accession>
<keyword evidence="4" id="KW-1185">Reference proteome</keyword>
<dbReference type="AlphaFoldDB" id="A0A8J3W107"/>
<organism evidence="3 4">
    <name type="scientific">Sphaerimonospora thailandensis</name>
    <dbReference type="NCBI Taxonomy" id="795644"/>
    <lineage>
        <taxon>Bacteria</taxon>
        <taxon>Bacillati</taxon>
        <taxon>Actinomycetota</taxon>
        <taxon>Actinomycetes</taxon>
        <taxon>Streptosporangiales</taxon>
        <taxon>Streptosporangiaceae</taxon>
        <taxon>Sphaerimonospora</taxon>
    </lineage>
</organism>
<reference evidence="3" key="1">
    <citation type="submission" date="2021-01" db="EMBL/GenBank/DDBJ databases">
        <title>Whole genome shotgun sequence of Sphaerimonospora thailandensis NBRC 107569.</title>
        <authorList>
            <person name="Komaki H."/>
            <person name="Tamura T."/>
        </authorList>
    </citation>
    <scope>NUCLEOTIDE SEQUENCE</scope>
    <source>
        <strain evidence="3">NBRC 107569</strain>
    </source>
</reference>